<dbReference type="GO" id="GO:0009966">
    <property type="term" value="P:regulation of signal transduction"/>
    <property type="evidence" value="ECO:0007669"/>
    <property type="project" value="InterPro"/>
</dbReference>
<accession>B4MTN3</accession>
<gene>
    <name evidence="3" type="primary">Dwil\GK23876</name>
    <name evidence="3" type="ORF">Dwil_GK23876</name>
</gene>
<dbReference type="Proteomes" id="UP000007798">
    <property type="component" value="Unassembled WGS sequence"/>
</dbReference>
<evidence type="ECO:0000313" key="4">
    <source>
        <dbReference type="Proteomes" id="UP000007798"/>
    </source>
</evidence>
<dbReference type="InParanoid" id="B4MTN3"/>
<reference evidence="3 4" key="1">
    <citation type="journal article" date="2007" name="Nature">
        <title>Evolution of genes and genomes on the Drosophila phylogeny.</title>
        <authorList>
            <consortium name="Drosophila 12 Genomes Consortium"/>
            <person name="Clark A.G."/>
            <person name="Eisen M.B."/>
            <person name="Smith D.R."/>
            <person name="Bergman C.M."/>
            <person name="Oliver B."/>
            <person name="Markow T.A."/>
            <person name="Kaufman T.C."/>
            <person name="Kellis M."/>
            <person name="Gelbart W."/>
            <person name="Iyer V.N."/>
            <person name="Pollard D.A."/>
            <person name="Sackton T.B."/>
            <person name="Larracuente A.M."/>
            <person name="Singh N.D."/>
            <person name="Abad J.P."/>
            <person name="Abt D.N."/>
            <person name="Adryan B."/>
            <person name="Aguade M."/>
            <person name="Akashi H."/>
            <person name="Anderson W.W."/>
            <person name="Aquadro C.F."/>
            <person name="Ardell D.H."/>
            <person name="Arguello R."/>
            <person name="Artieri C.G."/>
            <person name="Barbash D.A."/>
            <person name="Barker D."/>
            <person name="Barsanti P."/>
            <person name="Batterham P."/>
            <person name="Batzoglou S."/>
            <person name="Begun D."/>
            <person name="Bhutkar A."/>
            <person name="Blanco E."/>
            <person name="Bosak S.A."/>
            <person name="Bradley R.K."/>
            <person name="Brand A.D."/>
            <person name="Brent M.R."/>
            <person name="Brooks A.N."/>
            <person name="Brown R.H."/>
            <person name="Butlin R.K."/>
            <person name="Caggese C."/>
            <person name="Calvi B.R."/>
            <person name="Bernardo de Carvalho A."/>
            <person name="Caspi A."/>
            <person name="Castrezana S."/>
            <person name="Celniker S.E."/>
            <person name="Chang J.L."/>
            <person name="Chapple C."/>
            <person name="Chatterji S."/>
            <person name="Chinwalla A."/>
            <person name="Civetta A."/>
            <person name="Clifton S.W."/>
            <person name="Comeron J.M."/>
            <person name="Costello J.C."/>
            <person name="Coyne J.A."/>
            <person name="Daub J."/>
            <person name="David R.G."/>
            <person name="Delcher A.L."/>
            <person name="Delehaunty K."/>
            <person name="Do C.B."/>
            <person name="Ebling H."/>
            <person name="Edwards K."/>
            <person name="Eickbush T."/>
            <person name="Evans J.D."/>
            <person name="Filipski A."/>
            <person name="Findeiss S."/>
            <person name="Freyhult E."/>
            <person name="Fulton L."/>
            <person name="Fulton R."/>
            <person name="Garcia A.C."/>
            <person name="Gardiner A."/>
            <person name="Garfield D.A."/>
            <person name="Garvin B.E."/>
            <person name="Gibson G."/>
            <person name="Gilbert D."/>
            <person name="Gnerre S."/>
            <person name="Godfrey J."/>
            <person name="Good R."/>
            <person name="Gotea V."/>
            <person name="Gravely B."/>
            <person name="Greenberg A.J."/>
            <person name="Griffiths-Jones S."/>
            <person name="Gross S."/>
            <person name="Guigo R."/>
            <person name="Gustafson E.A."/>
            <person name="Haerty W."/>
            <person name="Hahn M.W."/>
            <person name="Halligan D.L."/>
            <person name="Halpern A.L."/>
            <person name="Halter G.M."/>
            <person name="Han M.V."/>
            <person name="Heger A."/>
            <person name="Hillier L."/>
            <person name="Hinrichs A.S."/>
            <person name="Holmes I."/>
            <person name="Hoskins R.A."/>
            <person name="Hubisz M.J."/>
            <person name="Hultmark D."/>
            <person name="Huntley M.A."/>
            <person name="Jaffe D.B."/>
            <person name="Jagadeeshan S."/>
            <person name="Jeck W.R."/>
            <person name="Johnson J."/>
            <person name="Jones C.D."/>
            <person name="Jordan W.C."/>
            <person name="Karpen G.H."/>
            <person name="Kataoka E."/>
            <person name="Keightley P.D."/>
            <person name="Kheradpour P."/>
            <person name="Kirkness E.F."/>
            <person name="Koerich L.B."/>
            <person name="Kristiansen K."/>
            <person name="Kudrna D."/>
            <person name="Kulathinal R.J."/>
            <person name="Kumar S."/>
            <person name="Kwok R."/>
            <person name="Lander E."/>
            <person name="Langley C.H."/>
            <person name="Lapoint R."/>
            <person name="Lazzaro B.P."/>
            <person name="Lee S.J."/>
            <person name="Levesque L."/>
            <person name="Li R."/>
            <person name="Lin C.F."/>
            <person name="Lin M.F."/>
            <person name="Lindblad-Toh K."/>
            <person name="Llopart A."/>
            <person name="Long M."/>
            <person name="Low L."/>
            <person name="Lozovsky E."/>
            <person name="Lu J."/>
            <person name="Luo M."/>
            <person name="Machado C.A."/>
            <person name="Makalowski W."/>
            <person name="Marzo M."/>
            <person name="Matsuda M."/>
            <person name="Matzkin L."/>
            <person name="McAllister B."/>
            <person name="McBride C.S."/>
            <person name="McKernan B."/>
            <person name="McKernan K."/>
            <person name="Mendez-Lago M."/>
            <person name="Minx P."/>
            <person name="Mollenhauer M.U."/>
            <person name="Montooth K."/>
            <person name="Mount S.M."/>
            <person name="Mu X."/>
            <person name="Myers E."/>
            <person name="Negre B."/>
            <person name="Newfeld S."/>
            <person name="Nielsen R."/>
            <person name="Noor M.A."/>
            <person name="O'Grady P."/>
            <person name="Pachter L."/>
            <person name="Papaceit M."/>
            <person name="Parisi M.J."/>
            <person name="Parisi M."/>
            <person name="Parts L."/>
            <person name="Pedersen J.S."/>
            <person name="Pesole G."/>
            <person name="Phillippy A.M."/>
            <person name="Ponting C.P."/>
            <person name="Pop M."/>
            <person name="Porcelli D."/>
            <person name="Powell J.R."/>
            <person name="Prohaska S."/>
            <person name="Pruitt K."/>
            <person name="Puig M."/>
            <person name="Quesneville H."/>
            <person name="Ram K.R."/>
            <person name="Rand D."/>
            <person name="Rasmussen M.D."/>
            <person name="Reed L.K."/>
            <person name="Reenan R."/>
            <person name="Reily A."/>
            <person name="Remington K.A."/>
            <person name="Rieger T.T."/>
            <person name="Ritchie M.G."/>
            <person name="Robin C."/>
            <person name="Rogers Y.H."/>
            <person name="Rohde C."/>
            <person name="Rozas J."/>
            <person name="Rubenfield M.J."/>
            <person name="Ruiz A."/>
            <person name="Russo S."/>
            <person name="Salzberg S.L."/>
            <person name="Sanchez-Gracia A."/>
            <person name="Saranga D.J."/>
            <person name="Sato H."/>
            <person name="Schaeffer S.W."/>
            <person name="Schatz M.C."/>
            <person name="Schlenke T."/>
            <person name="Schwartz R."/>
            <person name="Segarra C."/>
            <person name="Singh R.S."/>
            <person name="Sirot L."/>
            <person name="Sirota M."/>
            <person name="Sisneros N.B."/>
            <person name="Smith C.D."/>
            <person name="Smith T.F."/>
            <person name="Spieth J."/>
            <person name="Stage D.E."/>
            <person name="Stark A."/>
            <person name="Stephan W."/>
            <person name="Strausberg R.L."/>
            <person name="Strempel S."/>
            <person name="Sturgill D."/>
            <person name="Sutton G."/>
            <person name="Sutton G.G."/>
            <person name="Tao W."/>
            <person name="Teichmann S."/>
            <person name="Tobari Y.N."/>
            <person name="Tomimura Y."/>
            <person name="Tsolas J.M."/>
            <person name="Valente V.L."/>
            <person name="Venter E."/>
            <person name="Venter J.C."/>
            <person name="Vicario S."/>
            <person name="Vieira F.G."/>
            <person name="Vilella A.J."/>
            <person name="Villasante A."/>
            <person name="Walenz B."/>
            <person name="Wang J."/>
            <person name="Wasserman M."/>
            <person name="Watts T."/>
            <person name="Wilson D."/>
            <person name="Wilson R.K."/>
            <person name="Wing R.A."/>
            <person name="Wolfner M.F."/>
            <person name="Wong A."/>
            <person name="Wong G.K."/>
            <person name="Wu C.I."/>
            <person name="Wu G."/>
            <person name="Yamamoto D."/>
            <person name="Yang H.P."/>
            <person name="Yang S.P."/>
            <person name="Yorke J.A."/>
            <person name="Yoshida K."/>
            <person name="Zdobnov E."/>
            <person name="Zhang P."/>
            <person name="Zhang Y."/>
            <person name="Zimin A.V."/>
            <person name="Baldwin J."/>
            <person name="Abdouelleil A."/>
            <person name="Abdulkadir J."/>
            <person name="Abebe A."/>
            <person name="Abera B."/>
            <person name="Abreu J."/>
            <person name="Acer S.C."/>
            <person name="Aftuck L."/>
            <person name="Alexander A."/>
            <person name="An P."/>
            <person name="Anderson E."/>
            <person name="Anderson S."/>
            <person name="Arachi H."/>
            <person name="Azer M."/>
            <person name="Bachantsang P."/>
            <person name="Barry A."/>
            <person name="Bayul T."/>
            <person name="Berlin A."/>
            <person name="Bessette D."/>
            <person name="Bloom T."/>
            <person name="Blye J."/>
            <person name="Boguslavskiy L."/>
            <person name="Bonnet C."/>
            <person name="Boukhgalter B."/>
            <person name="Bourzgui I."/>
            <person name="Brown A."/>
            <person name="Cahill P."/>
            <person name="Channer S."/>
            <person name="Cheshatsang Y."/>
            <person name="Chuda L."/>
            <person name="Citroen M."/>
            <person name="Collymore A."/>
            <person name="Cooke P."/>
            <person name="Costello M."/>
            <person name="D'Aco K."/>
            <person name="Daza R."/>
            <person name="De Haan G."/>
            <person name="DeGray S."/>
            <person name="DeMaso C."/>
            <person name="Dhargay N."/>
            <person name="Dooley K."/>
            <person name="Dooley E."/>
            <person name="Doricent M."/>
            <person name="Dorje P."/>
            <person name="Dorjee K."/>
            <person name="Dupes A."/>
            <person name="Elong R."/>
            <person name="Falk J."/>
            <person name="Farina A."/>
            <person name="Faro S."/>
            <person name="Ferguson D."/>
            <person name="Fisher S."/>
            <person name="Foley C.D."/>
            <person name="Franke A."/>
            <person name="Friedrich D."/>
            <person name="Gadbois L."/>
            <person name="Gearin G."/>
            <person name="Gearin C.R."/>
            <person name="Giannoukos G."/>
            <person name="Goode T."/>
            <person name="Graham J."/>
            <person name="Grandbois E."/>
            <person name="Grewal S."/>
            <person name="Gyaltsen K."/>
            <person name="Hafez N."/>
            <person name="Hagos B."/>
            <person name="Hall J."/>
            <person name="Henson C."/>
            <person name="Hollinger A."/>
            <person name="Honan T."/>
            <person name="Huard M.D."/>
            <person name="Hughes L."/>
            <person name="Hurhula B."/>
            <person name="Husby M.E."/>
            <person name="Kamat A."/>
            <person name="Kanga B."/>
            <person name="Kashin S."/>
            <person name="Khazanovich D."/>
            <person name="Kisner P."/>
            <person name="Lance K."/>
            <person name="Lara M."/>
            <person name="Lee W."/>
            <person name="Lennon N."/>
            <person name="Letendre F."/>
            <person name="LeVine R."/>
            <person name="Lipovsky A."/>
            <person name="Liu X."/>
            <person name="Liu J."/>
            <person name="Liu S."/>
            <person name="Lokyitsang T."/>
            <person name="Lokyitsang Y."/>
            <person name="Lubonja R."/>
            <person name="Lui A."/>
            <person name="MacDonald P."/>
            <person name="Magnisalis V."/>
            <person name="Maru K."/>
            <person name="Matthews C."/>
            <person name="McCusker W."/>
            <person name="McDonough S."/>
            <person name="Mehta T."/>
            <person name="Meldrim J."/>
            <person name="Meneus L."/>
            <person name="Mihai O."/>
            <person name="Mihalev A."/>
            <person name="Mihova T."/>
            <person name="Mittelman R."/>
            <person name="Mlenga V."/>
            <person name="Montmayeur A."/>
            <person name="Mulrain L."/>
            <person name="Navidi A."/>
            <person name="Naylor J."/>
            <person name="Negash T."/>
            <person name="Nguyen T."/>
            <person name="Nguyen N."/>
            <person name="Nicol R."/>
            <person name="Norbu C."/>
            <person name="Norbu N."/>
            <person name="Novod N."/>
            <person name="O'Neill B."/>
            <person name="Osman S."/>
            <person name="Markiewicz E."/>
            <person name="Oyono O.L."/>
            <person name="Patti C."/>
            <person name="Phunkhang P."/>
            <person name="Pierre F."/>
            <person name="Priest M."/>
            <person name="Raghuraman S."/>
            <person name="Rege F."/>
            <person name="Reyes R."/>
            <person name="Rise C."/>
            <person name="Rogov P."/>
            <person name="Ross K."/>
            <person name="Ryan E."/>
            <person name="Settipalli S."/>
            <person name="Shea T."/>
            <person name="Sherpa N."/>
            <person name="Shi L."/>
            <person name="Shih D."/>
            <person name="Sparrow T."/>
            <person name="Spaulding J."/>
            <person name="Stalker J."/>
            <person name="Stange-Thomann N."/>
            <person name="Stavropoulos S."/>
            <person name="Stone C."/>
            <person name="Strader C."/>
            <person name="Tesfaye S."/>
            <person name="Thomson T."/>
            <person name="Thoulutsang Y."/>
            <person name="Thoulutsang D."/>
            <person name="Topham K."/>
            <person name="Topping I."/>
            <person name="Tsamla T."/>
            <person name="Vassiliev H."/>
            <person name="Vo A."/>
            <person name="Wangchuk T."/>
            <person name="Wangdi T."/>
            <person name="Weiand M."/>
            <person name="Wilkinson J."/>
            <person name="Wilson A."/>
            <person name="Yadav S."/>
            <person name="Young G."/>
            <person name="Yu Q."/>
            <person name="Zembek L."/>
            <person name="Zhong D."/>
            <person name="Zimmer A."/>
            <person name="Zwirko Z."/>
            <person name="Jaffe D.B."/>
            <person name="Alvarez P."/>
            <person name="Brockman W."/>
            <person name="Butler J."/>
            <person name="Chin C."/>
            <person name="Gnerre S."/>
            <person name="Grabherr M."/>
            <person name="Kleber M."/>
            <person name="Mauceli E."/>
            <person name="MacCallum I."/>
        </authorList>
    </citation>
    <scope>NUCLEOTIDE SEQUENCE [LARGE SCALE GENOMIC DNA]</scope>
    <source>
        <strain evidence="4">Tucson 14030-0811.24</strain>
    </source>
</reference>
<sequence length="129" mass="14840">MRLTQRTDNVETPITVNDENHGNLDIPTLMKQLNIASDSAFFNIPEDSEDSSADDDDEFPELIQEKVRRLEFTRRRKMHYKEYFTVPVARQLIHEELNDLECSGETFEGTENVDGGDDDDDDKEGQTGK</sequence>
<dbReference type="EMBL" id="CH963852">
    <property type="protein sequence ID" value="EDW75472.2"/>
    <property type="molecule type" value="Genomic_DNA"/>
</dbReference>
<dbReference type="Pfam" id="PF04979">
    <property type="entry name" value="IPP-2"/>
    <property type="match status" value="1"/>
</dbReference>
<dbReference type="Gene3D" id="6.10.250.1050">
    <property type="match status" value="1"/>
</dbReference>
<evidence type="ECO:0000256" key="2">
    <source>
        <dbReference type="SAM" id="MobiDB-lite"/>
    </source>
</evidence>
<dbReference type="InterPro" id="IPR007062">
    <property type="entry name" value="PPI-2"/>
</dbReference>
<proteinExistence type="inferred from homology"/>
<name>B4MTN3_DROWI</name>
<dbReference type="eggNOG" id="KOG4041">
    <property type="taxonomic scope" value="Eukaryota"/>
</dbReference>
<protein>
    <submittedName>
        <fullName evidence="3">Uncharacterized protein</fullName>
    </submittedName>
</protein>
<evidence type="ECO:0000313" key="3">
    <source>
        <dbReference type="EMBL" id="EDW75472.2"/>
    </source>
</evidence>
<keyword evidence="4" id="KW-1185">Reference proteome</keyword>
<dbReference type="AlphaFoldDB" id="B4MTN3"/>
<dbReference type="GO" id="GO:0004864">
    <property type="term" value="F:protein phosphatase inhibitor activity"/>
    <property type="evidence" value="ECO:0007669"/>
    <property type="project" value="InterPro"/>
</dbReference>
<feature type="region of interest" description="Disordered" evidence="2">
    <location>
        <begin position="103"/>
        <end position="129"/>
    </location>
</feature>
<comment type="similarity">
    <text evidence="1">Belongs to the protein phosphatase inhibitor 2 family.</text>
</comment>
<organism evidence="3 4">
    <name type="scientific">Drosophila willistoni</name>
    <name type="common">Fruit fly</name>
    <dbReference type="NCBI Taxonomy" id="7260"/>
    <lineage>
        <taxon>Eukaryota</taxon>
        <taxon>Metazoa</taxon>
        <taxon>Ecdysozoa</taxon>
        <taxon>Arthropoda</taxon>
        <taxon>Hexapoda</taxon>
        <taxon>Insecta</taxon>
        <taxon>Pterygota</taxon>
        <taxon>Neoptera</taxon>
        <taxon>Endopterygota</taxon>
        <taxon>Diptera</taxon>
        <taxon>Brachycera</taxon>
        <taxon>Muscomorpha</taxon>
        <taxon>Ephydroidea</taxon>
        <taxon>Drosophilidae</taxon>
        <taxon>Drosophila</taxon>
        <taxon>Sophophora</taxon>
    </lineage>
</organism>
<evidence type="ECO:0000256" key="1">
    <source>
        <dbReference type="ARBA" id="ARBA00005472"/>
    </source>
</evidence>
<dbReference type="HOGENOM" id="CLU_1455920_0_0_1"/>
<feature type="compositionally biased region" description="Acidic residues" evidence="2">
    <location>
        <begin position="114"/>
        <end position="123"/>
    </location>
</feature>